<protein>
    <recommendedName>
        <fullName evidence="4">DUF1036 domain-containing protein</fullName>
    </recommendedName>
</protein>
<gene>
    <name evidence="2" type="ORF">PGLA_15355</name>
</gene>
<evidence type="ECO:0000313" key="3">
    <source>
        <dbReference type="Proteomes" id="UP000076967"/>
    </source>
</evidence>
<accession>A0A168K7I0</accession>
<dbReference type="AlphaFoldDB" id="A0A168K7I0"/>
<dbReference type="Pfam" id="PF06282">
    <property type="entry name" value="DUF1036"/>
    <property type="match status" value="1"/>
</dbReference>
<evidence type="ECO:0008006" key="4">
    <source>
        <dbReference type="Google" id="ProtNLM"/>
    </source>
</evidence>
<dbReference type="EMBL" id="LVJH01000027">
    <property type="protein sequence ID" value="OAB41655.1"/>
    <property type="molecule type" value="Genomic_DNA"/>
</dbReference>
<evidence type="ECO:0000313" key="2">
    <source>
        <dbReference type="EMBL" id="OAB41655.1"/>
    </source>
</evidence>
<sequence>MGLYFRNLSNSTAYVAYAYYDPTCTDGDTKWTKLGWFRLAPGQKGQVWSGYAGGRTFYYYAYNSSSEWSGEYPTQVPENKFTWCWDTGCNVCTTVKFKKINVSWYRLDQTISLTSSVGQRKSTSGDNIMVLPTKVKSRLRKIPMKSAGKLPKGKPILLNRTSLPKKRNSR</sequence>
<dbReference type="InterPro" id="IPR009380">
    <property type="entry name" value="DUF1036"/>
</dbReference>
<keyword evidence="3" id="KW-1185">Reference proteome</keyword>
<evidence type="ECO:0000256" key="1">
    <source>
        <dbReference type="SAM" id="MobiDB-lite"/>
    </source>
</evidence>
<name>A0A168K7I0_9BACL</name>
<reference evidence="2 3" key="1">
    <citation type="submission" date="2016-03" db="EMBL/GenBank/DDBJ databases">
        <title>Draft genome sequence of Paenibacillus glacialis DSM 22343.</title>
        <authorList>
            <person name="Shin S.-K."/>
            <person name="Yi H."/>
        </authorList>
    </citation>
    <scope>NUCLEOTIDE SEQUENCE [LARGE SCALE GENOMIC DNA]</scope>
    <source>
        <strain evidence="2 3">DSM 22343</strain>
    </source>
</reference>
<proteinExistence type="predicted"/>
<dbReference type="OrthoDB" id="2644121at2"/>
<comment type="caution">
    <text evidence="2">The sequence shown here is derived from an EMBL/GenBank/DDBJ whole genome shotgun (WGS) entry which is preliminary data.</text>
</comment>
<feature type="region of interest" description="Disordered" evidence="1">
    <location>
        <begin position="144"/>
        <end position="170"/>
    </location>
</feature>
<dbReference type="Proteomes" id="UP000076967">
    <property type="component" value="Unassembled WGS sequence"/>
</dbReference>
<dbReference type="RefSeq" id="WP_068534231.1">
    <property type="nucleotide sequence ID" value="NZ_LVJH01000027.1"/>
</dbReference>
<organism evidence="2 3">
    <name type="scientific">Paenibacillus glacialis</name>
    <dbReference type="NCBI Taxonomy" id="494026"/>
    <lineage>
        <taxon>Bacteria</taxon>
        <taxon>Bacillati</taxon>
        <taxon>Bacillota</taxon>
        <taxon>Bacilli</taxon>
        <taxon>Bacillales</taxon>
        <taxon>Paenibacillaceae</taxon>
        <taxon>Paenibacillus</taxon>
    </lineage>
</organism>